<protein>
    <recommendedName>
        <fullName evidence="1">Glycerol uptake operon antiterminator regulatory protein</fullName>
    </recommendedName>
</protein>
<dbReference type="EMBL" id="CAKJTJ010000013">
    <property type="protein sequence ID" value="CAG9621775.1"/>
    <property type="molecule type" value="Genomic_DNA"/>
</dbReference>
<dbReference type="InterPro" id="IPR013785">
    <property type="entry name" value="Aldolase_TIM"/>
</dbReference>
<reference evidence="2 3" key="1">
    <citation type="submission" date="2021-10" db="EMBL/GenBank/DDBJ databases">
        <authorList>
            <person name="Criscuolo A."/>
        </authorList>
    </citation>
    <scope>NUCLEOTIDE SEQUENCE [LARGE SCALE GENOMIC DNA]</scope>
    <source>
        <strain evidence="3">CIP 111883</strain>
    </source>
</reference>
<dbReference type="Proteomes" id="UP000789833">
    <property type="component" value="Unassembled WGS sequence"/>
</dbReference>
<keyword evidence="1" id="KW-0805">Transcription regulation</keyword>
<dbReference type="PANTHER" id="PTHR35787">
    <property type="entry name" value="GLYCEROL UPTAKE OPERON ANTITERMINATOR REGULATORY PROTEIN"/>
    <property type="match status" value="1"/>
</dbReference>
<dbReference type="Pfam" id="PF04309">
    <property type="entry name" value="G3P_antiterm"/>
    <property type="match status" value="1"/>
</dbReference>
<dbReference type="Gene3D" id="3.20.20.70">
    <property type="entry name" value="Aldolase class I"/>
    <property type="match status" value="1"/>
</dbReference>
<dbReference type="RefSeq" id="WP_317987070.1">
    <property type="nucleotide sequence ID" value="NZ_CAKJTJ010000013.1"/>
</dbReference>
<proteinExistence type="predicted"/>
<sequence>MSFQNQTILPAIKNGKTLEEFLNSSYEYGVILDSTLSQLPGFFRAAKKSGKKLFVHVDLISGLKNDEHAAEFLFQFWKPDGLISTRAAIIAKAKQRGVYAIQRLFLLDSNALEKSYQLIEKVQPDFIEVLPGVVPHLIREVNEKTGIPILAGGLIRSVDDVKKAIDAGATAVTTSKQELWVHYSK</sequence>
<dbReference type="PANTHER" id="PTHR35787:SF1">
    <property type="entry name" value="GLYCEROL UPTAKE OPERON ANTITERMINATOR REGULATORY PROTEIN"/>
    <property type="match status" value="1"/>
</dbReference>
<keyword evidence="3" id="KW-1185">Reference proteome</keyword>
<dbReference type="PIRSF" id="PIRSF016897">
    <property type="entry name" value="GlpP"/>
    <property type="match status" value="1"/>
</dbReference>
<keyword evidence="1" id="KW-0694">RNA-binding</keyword>
<dbReference type="SUPFAM" id="SSF110391">
    <property type="entry name" value="GlpP-like"/>
    <property type="match status" value="1"/>
</dbReference>
<dbReference type="InterPro" id="IPR006699">
    <property type="entry name" value="GlpP"/>
</dbReference>
<evidence type="ECO:0000313" key="2">
    <source>
        <dbReference type="EMBL" id="CAG9621775.1"/>
    </source>
</evidence>
<evidence type="ECO:0000256" key="1">
    <source>
        <dbReference type="PIRNR" id="PIRNR016897"/>
    </source>
</evidence>
<keyword evidence="1" id="KW-0804">Transcription</keyword>
<name>A0ABM8YP54_9BACI</name>
<evidence type="ECO:0000313" key="3">
    <source>
        <dbReference type="Proteomes" id="UP000789833"/>
    </source>
</evidence>
<organism evidence="2 3">
    <name type="scientific">Sutcliffiella rhizosphaerae</name>
    <dbReference type="NCBI Taxonomy" id="2880967"/>
    <lineage>
        <taxon>Bacteria</taxon>
        <taxon>Bacillati</taxon>
        <taxon>Bacillota</taxon>
        <taxon>Bacilli</taxon>
        <taxon>Bacillales</taxon>
        <taxon>Bacillaceae</taxon>
        <taxon>Sutcliffiella</taxon>
    </lineage>
</organism>
<comment type="caution">
    <text evidence="2">The sequence shown here is derived from an EMBL/GenBank/DDBJ whole genome shotgun (WGS) entry which is preliminary data.</text>
</comment>
<comment type="function">
    <text evidence="1">Regulates expression of the glpD operon. In the presence of glycerol 3-phosphate (G3P) causes antitermination of transcription of glpD at the inverted repeat of the leader region to enhance its transcription. Binds and stabilizes glpD leader mRNA.</text>
</comment>
<accession>A0ABM8YP54</accession>
<gene>
    <name evidence="2" type="primary">glpP</name>
    <name evidence="2" type="ORF">BACCIP111883_02548</name>
</gene>
<keyword evidence="1" id="KW-0319">Glycerol metabolism</keyword>